<accession>A0ABT0RR55</accession>
<dbReference type="EMBL" id="JAMGBD010000002">
    <property type="protein sequence ID" value="MCL6684779.1"/>
    <property type="molecule type" value="Genomic_DNA"/>
</dbReference>
<comment type="caution">
    <text evidence="1">The sequence shown here is derived from an EMBL/GenBank/DDBJ whole genome shotgun (WGS) entry which is preliminary data.</text>
</comment>
<organism evidence="1 2">
    <name type="scientific">Sphingomonas alba</name>
    <dbReference type="NCBI Taxonomy" id="2908208"/>
    <lineage>
        <taxon>Bacteria</taxon>
        <taxon>Pseudomonadati</taxon>
        <taxon>Pseudomonadota</taxon>
        <taxon>Alphaproteobacteria</taxon>
        <taxon>Sphingomonadales</taxon>
        <taxon>Sphingomonadaceae</taxon>
        <taxon>Sphingomonas</taxon>
    </lineage>
</organism>
<keyword evidence="2" id="KW-1185">Reference proteome</keyword>
<evidence type="ECO:0000313" key="2">
    <source>
        <dbReference type="Proteomes" id="UP001165363"/>
    </source>
</evidence>
<evidence type="ECO:0000313" key="1">
    <source>
        <dbReference type="EMBL" id="MCL6684779.1"/>
    </source>
</evidence>
<gene>
    <name evidence="1" type="ORF">LZ536_12845</name>
</gene>
<name>A0ABT0RR55_9SPHN</name>
<dbReference type="RefSeq" id="WP_249849172.1">
    <property type="nucleotide sequence ID" value="NZ_JAMGBD010000002.1"/>
</dbReference>
<protein>
    <submittedName>
        <fullName evidence="1">Uncharacterized protein</fullName>
    </submittedName>
</protein>
<sequence length="69" mass="7792">MLTKHDPVKLAQRCREEAQATADPEIANTFREIADDLDKLVQALEGAPGFDARVAGWESRRWEIANNRV</sequence>
<dbReference type="Proteomes" id="UP001165363">
    <property type="component" value="Unassembled WGS sequence"/>
</dbReference>
<proteinExistence type="predicted"/>
<reference evidence="1" key="1">
    <citation type="submission" date="2022-05" db="EMBL/GenBank/DDBJ databases">
        <authorList>
            <person name="Jo J.-H."/>
            <person name="Im W.-T."/>
        </authorList>
    </citation>
    <scope>NUCLEOTIDE SEQUENCE</scope>
    <source>
        <strain evidence="1">SE158</strain>
    </source>
</reference>